<accession>A0A062V6Q6</accession>
<dbReference type="AlphaFoldDB" id="A0A062V6Q6"/>
<proteinExistence type="predicted"/>
<dbReference type="InterPro" id="IPR052924">
    <property type="entry name" value="OsmC/Ohr_hydroprdx_reductase"/>
</dbReference>
<sequence>MNMAEQMKMVEKRTVNGVNVTQLFSTIDTLKEKPELGKFKFRATNKWISGMHNRATVKDFYGAGQEDTSRTEPWVFDADEPPVLVGENRGANPVEYALVALSACLTTALIGHAAARGIKLDEVESKFEGDLDVRGFLGVSESVRNGYENVRVTFRIKADAPREKLQELVEVAQKRSPVFDIFTHPTPVSVTLET</sequence>
<dbReference type="PANTHER" id="PTHR35368:SF1">
    <property type="entry name" value="HYDROPEROXIDE REDUCTASE"/>
    <property type="match status" value="1"/>
</dbReference>
<dbReference type="SUPFAM" id="SSF82784">
    <property type="entry name" value="OsmC-like"/>
    <property type="match status" value="1"/>
</dbReference>
<comment type="caution">
    <text evidence="1">The sequence shown here is derived from an EMBL/GenBank/DDBJ whole genome shotgun (WGS) entry which is preliminary data.</text>
</comment>
<dbReference type="Proteomes" id="UP000027153">
    <property type="component" value="Unassembled WGS sequence"/>
</dbReference>
<dbReference type="RefSeq" id="WP_198527373.1">
    <property type="nucleotide sequence ID" value="NZ_JMIY01000003.1"/>
</dbReference>
<dbReference type="InterPro" id="IPR036102">
    <property type="entry name" value="OsmC/Ohrsf"/>
</dbReference>
<dbReference type="Gene3D" id="3.30.300.20">
    <property type="match status" value="1"/>
</dbReference>
<protein>
    <submittedName>
        <fullName evidence="1">Putative redox protein, regulator of disulfide bond formation</fullName>
    </submittedName>
</protein>
<evidence type="ECO:0000313" key="2">
    <source>
        <dbReference type="Proteomes" id="UP000027153"/>
    </source>
</evidence>
<dbReference type="Pfam" id="PF02566">
    <property type="entry name" value="OsmC"/>
    <property type="match status" value="1"/>
</dbReference>
<name>A0A062V6Q6_9EURY</name>
<organism evidence="1 2">
    <name type="scientific">Candidatus Methanoperedens nitratireducens</name>
    <dbReference type="NCBI Taxonomy" id="1392998"/>
    <lineage>
        <taxon>Archaea</taxon>
        <taxon>Methanobacteriati</taxon>
        <taxon>Methanobacteriota</taxon>
        <taxon>Stenosarchaea group</taxon>
        <taxon>Methanomicrobia</taxon>
        <taxon>Methanosarcinales</taxon>
        <taxon>ANME-2 cluster</taxon>
        <taxon>Candidatus Methanoperedentaceae</taxon>
        <taxon>Candidatus Methanoperedens</taxon>
    </lineage>
</organism>
<dbReference type="OrthoDB" id="106754at2157"/>
<dbReference type="InterPro" id="IPR003718">
    <property type="entry name" value="OsmC/Ohr_fam"/>
</dbReference>
<gene>
    <name evidence="1" type="ORF">ANME2D_01683</name>
</gene>
<dbReference type="InterPro" id="IPR015946">
    <property type="entry name" value="KH_dom-like_a/b"/>
</dbReference>
<keyword evidence="2" id="KW-1185">Reference proteome</keyword>
<evidence type="ECO:0000313" key="1">
    <source>
        <dbReference type="EMBL" id="KCZ72278.1"/>
    </source>
</evidence>
<dbReference type="EMBL" id="JMIY01000003">
    <property type="protein sequence ID" value="KCZ72278.1"/>
    <property type="molecule type" value="Genomic_DNA"/>
</dbReference>
<reference evidence="1 2" key="1">
    <citation type="journal article" date="2013" name="Nature">
        <title>Anaerobic oxidation of methane coupled to nitrate reduction in a novel archaeal lineage.</title>
        <authorList>
            <person name="Haroon M.F."/>
            <person name="Hu S."/>
            <person name="Shi Y."/>
            <person name="Imelfort M."/>
            <person name="Keller J."/>
            <person name="Hugenholtz P."/>
            <person name="Yuan Z."/>
            <person name="Tyson G.W."/>
        </authorList>
    </citation>
    <scope>NUCLEOTIDE SEQUENCE [LARGE SCALE GENOMIC DNA]</scope>
    <source>
        <strain evidence="1 2">ANME-2d</strain>
    </source>
</reference>
<dbReference type="PANTHER" id="PTHR35368">
    <property type="entry name" value="HYDROPEROXIDE REDUCTASE"/>
    <property type="match status" value="1"/>
</dbReference>